<comment type="caution">
    <text evidence="6">The sequence shown here is derived from an EMBL/GenBank/DDBJ whole genome shotgun (WGS) entry which is preliminary data.</text>
</comment>
<keyword evidence="3" id="KW-0285">Flavoprotein</keyword>
<dbReference type="InterPro" id="IPR036188">
    <property type="entry name" value="FAD/NAD-bd_sf"/>
</dbReference>
<dbReference type="AlphaFoldDB" id="A0A845DYF1"/>
<accession>A0A845DYF1</accession>
<dbReference type="SUPFAM" id="SSF51905">
    <property type="entry name" value="FAD/NAD(P)-binding domain"/>
    <property type="match status" value="1"/>
</dbReference>
<evidence type="ECO:0000256" key="2">
    <source>
        <dbReference type="ARBA" id="ARBA00009410"/>
    </source>
</evidence>
<keyword evidence="4" id="KW-0560">Oxidoreductase</keyword>
<dbReference type="Gene3D" id="3.50.50.60">
    <property type="entry name" value="FAD/NAD(P)-binding domain"/>
    <property type="match status" value="1"/>
</dbReference>
<sequence length="374" mass="40448">MKRYIIVGAGILGASTAYHLVKEGADVTIVDRKDEGQATEAAAGIVCPWLAQRRNKRWYRLVKGGARYYPELIQQLEADGEHETGYKKVGAVSLHTNPEKLEKTIERAEKRREDAPEIGEITRLSPEETRAYFPLLSEESYEAVHVSGAARVNGRALRDALLRASGKRGAVMVHGDASLTFEGDTVTGVEVDGQKLQADEVIVTAGAWAKPLFQPLGIQFLSRPQKAQIVHLDVEGAETADWPVIMPPNNQYMLSFGGGRMIIGATHETDAGFDQRQTAGGLHYILDKALEVAPGLADSTFVESRVGFRPFTPGSLPVFGRIPGWNGVLTANGLGASGLTSGPYLGAELARMALGRDTELDAGDYHVAEALEEQ</sequence>
<evidence type="ECO:0000259" key="5">
    <source>
        <dbReference type="Pfam" id="PF01266"/>
    </source>
</evidence>
<comment type="similarity">
    <text evidence="2">Belongs to the DadA oxidoreductase family.</text>
</comment>
<evidence type="ECO:0000313" key="6">
    <source>
        <dbReference type="EMBL" id="MYL21849.1"/>
    </source>
</evidence>
<dbReference type="Proteomes" id="UP000460949">
    <property type="component" value="Unassembled WGS sequence"/>
</dbReference>
<dbReference type="Gene3D" id="3.30.9.10">
    <property type="entry name" value="D-Amino Acid Oxidase, subunit A, domain 2"/>
    <property type="match status" value="1"/>
</dbReference>
<dbReference type="Pfam" id="PF01266">
    <property type="entry name" value="DAO"/>
    <property type="match status" value="1"/>
</dbReference>
<comment type="cofactor">
    <cofactor evidence="1">
        <name>FAD</name>
        <dbReference type="ChEBI" id="CHEBI:57692"/>
    </cofactor>
</comment>
<proteinExistence type="inferred from homology"/>
<evidence type="ECO:0000313" key="7">
    <source>
        <dbReference type="Proteomes" id="UP000460949"/>
    </source>
</evidence>
<dbReference type="GO" id="GO:0005737">
    <property type="term" value="C:cytoplasm"/>
    <property type="evidence" value="ECO:0007669"/>
    <property type="project" value="TreeGrafter"/>
</dbReference>
<feature type="domain" description="FAD dependent oxidoreductase" evidence="5">
    <location>
        <begin position="4"/>
        <end position="352"/>
    </location>
</feature>
<evidence type="ECO:0000256" key="1">
    <source>
        <dbReference type="ARBA" id="ARBA00001974"/>
    </source>
</evidence>
<dbReference type="RefSeq" id="WP_160839788.1">
    <property type="nucleotide sequence ID" value="NZ_WMET01000007.1"/>
</dbReference>
<gene>
    <name evidence="6" type="ORF">GLW04_18330</name>
</gene>
<evidence type="ECO:0000256" key="4">
    <source>
        <dbReference type="ARBA" id="ARBA00023002"/>
    </source>
</evidence>
<reference evidence="6 7" key="1">
    <citation type="submission" date="2019-11" db="EMBL/GenBank/DDBJ databases">
        <title>Genome sequences of 17 halophilic strains isolated from different environments.</title>
        <authorList>
            <person name="Furrow R.E."/>
        </authorList>
    </citation>
    <scope>NUCLEOTIDE SEQUENCE [LARGE SCALE GENOMIC DNA]</scope>
    <source>
        <strain evidence="6 7">22511_23_Filter</strain>
    </source>
</reference>
<dbReference type="PANTHER" id="PTHR13847">
    <property type="entry name" value="SARCOSINE DEHYDROGENASE-RELATED"/>
    <property type="match status" value="1"/>
</dbReference>
<dbReference type="PANTHER" id="PTHR13847:SF286">
    <property type="entry name" value="D-AMINO ACID DEHYDROGENASE"/>
    <property type="match status" value="1"/>
</dbReference>
<protein>
    <submittedName>
        <fullName evidence="6">FAD-dependent oxidoreductase</fullName>
    </submittedName>
</protein>
<dbReference type="GO" id="GO:0016491">
    <property type="term" value="F:oxidoreductase activity"/>
    <property type="evidence" value="ECO:0007669"/>
    <property type="project" value="UniProtKB-KW"/>
</dbReference>
<dbReference type="EMBL" id="WMET01000007">
    <property type="protein sequence ID" value="MYL21849.1"/>
    <property type="molecule type" value="Genomic_DNA"/>
</dbReference>
<dbReference type="SUPFAM" id="SSF54373">
    <property type="entry name" value="FAD-linked reductases, C-terminal domain"/>
    <property type="match status" value="1"/>
</dbReference>
<evidence type="ECO:0000256" key="3">
    <source>
        <dbReference type="ARBA" id="ARBA00022630"/>
    </source>
</evidence>
<dbReference type="InterPro" id="IPR006076">
    <property type="entry name" value="FAD-dep_OxRdtase"/>
</dbReference>
<name>A0A845DYF1_9BACI</name>
<organism evidence="6 7">
    <name type="scientific">Halobacillus litoralis</name>
    <dbReference type="NCBI Taxonomy" id="45668"/>
    <lineage>
        <taxon>Bacteria</taxon>
        <taxon>Bacillati</taxon>
        <taxon>Bacillota</taxon>
        <taxon>Bacilli</taxon>
        <taxon>Bacillales</taxon>
        <taxon>Bacillaceae</taxon>
        <taxon>Halobacillus</taxon>
    </lineage>
</organism>